<gene>
    <name evidence="1" type="ORF">LCGC14_2442300</name>
</gene>
<protein>
    <submittedName>
        <fullName evidence="1">Uncharacterized protein</fullName>
    </submittedName>
</protein>
<evidence type="ECO:0000313" key="1">
    <source>
        <dbReference type="EMBL" id="KKL21750.1"/>
    </source>
</evidence>
<dbReference type="AlphaFoldDB" id="A0A0F9BIT1"/>
<comment type="caution">
    <text evidence="1">The sequence shown here is derived from an EMBL/GenBank/DDBJ whole genome shotgun (WGS) entry which is preliminary data.</text>
</comment>
<organism evidence="1">
    <name type="scientific">marine sediment metagenome</name>
    <dbReference type="NCBI Taxonomy" id="412755"/>
    <lineage>
        <taxon>unclassified sequences</taxon>
        <taxon>metagenomes</taxon>
        <taxon>ecological metagenomes</taxon>
    </lineage>
</organism>
<name>A0A0F9BIT1_9ZZZZ</name>
<proteinExistence type="predicted"/>
<dbReference type="EMBL" id="LAZR01037612">
    <property type="protein sequence ID" value="KKL21750.1"/>
    <property type="molecule type" value="Genomic_DNA"/>
</dbReference>
<sequence>MVQRIGGQLAAPIALGGHGHQLGIEQITISYTVDEDDQQLWVDSSLGALTITLQDPADAENKVLFLVVVDAASTITLDPAVGNIDGAATITTAVSRIIACDGTEWRTVASAS</sequence>
<reference evidence="1" key="1">
    <citation type="journal article" date="2015" name="Nature">
        <title>Complex archaea that bridge the gap between prokaryotes and eukaryotes.</title>
        <authorList>
            <person name="Spang A."/>
            <person name="Saw J.H."/>
            <person name="Jorgensen S.L."/>
            <person name="Zaremba-Niedzwiedzka K."/>
            <person name="Martijn J."/>
            <person name="Lind A.E."/>
            <person name="van Eijk R."/>
            <person name="Schleper C."/>
            <person name="Guy L."/>
            <person name="Ettema T.J."/>
        </authorList>
    </citation>
    <scope>NUCLEOTIDE SEQUENCE</scope>
</reference>
<accession>A0A0F9BIT1</accession>